<dbReference type="Gene3D" id="1.25.40.20">
    <property type="entry name" value="Ankyrin repeat-containing domain"/>
    <property type="match status" value="1"/>
</dbReference>
<feature type="region of interest" description="Disordered" evidence="3">
    <location>
        <begin position="1177"/>
        <end position="1219"/>
    </location>
</feature>
<dbReference type="InterPro" id="IPR009091">
    <property type="entry name" value="RCC1/BLIP-II"/>
</dbReference>
<dbReference type="InterPro" id="IPR051625">
    <property type="entry name" value="Signaling_Regulatory_Domain"/>
</dbReference>
<feature type="repeat" description="RCC1" evidence="2">
    <location>
        <begin position="498"/>
        <end position="558"/>
    </location>
</feature>
<feature type="compositionally biased region" description="Low complexity" evidence="3">
    <location>
        <begin position="1610"/>
        <end position="1632"/>
    </location>
</feature>
<dbReference type="STRING" id="227321.Q5BBK7"/>
<dbReference type="Proteomes" id="UP000000560">
    <property type="component" value="Chromosome VII"/>
</dbReference>
<accession>Q5BBK7</accession>
<feature type="compositionally biased region" description="Polar residues" evidence="3">
    <location>
        <begin position="1319"/>
        <end position="1330"/>
    </location>
</feature>
<proteinExistence type="predicted"/>
<dbReference type="RefSeq" id="XP_659677.1">
    <property type="nucleotide sequence ID" value="XM_654585.1"/>
</dbReference>
<feature type="compositionally biased region" description="Polar residues" evidence="3">
    <location>
        <begin position="1288"/>
        <end position="1311"/>
    </location>
</feature>
<dbReference type="EMBL" id="BN001307">
    <property type="protein sequence ID" value="CBF86124.1"/>
    <property type="molecule type" value="Genomic_DNA"/>
</dbReference>
<dbReference type="HOGENOM" id="CLU_002285_0_0_1"/>
<dbReference type="InterPro" id="IPR036770">
    <property type="entry name" value="Ankyrin_rpt-contain_sf"/>
</dbReference>
<feature type="compositionally biased region" description="Basic and acidic residues" evidence="3">
    <location>
        <begin position="1241"/>
        <end position="1260"/>
    </location>
</feature>
<dbReference type="InterPro" id="IPR000210">
    <property type="entry name" value="BTB/POZ_dom"/>
</dbReference>
<dbReference type="SUPFAM" id="SSF48403">
    <property type="entry name" value="Ankyrin repeat"/>
    <property type="match status" value="1"/>
</dbReference>
<dbReference type="Gene3D" id="2.130.10.30">
    <property type="entry name" value="Regulator of chromosome condensation 1/beta-lactamase-inhibitor protein II"/>
    <property type="match status" value="1"/>
</dbReference>
<dbReference type="KEGG" id="ani:ANIA_02073"/>
<feature type="compositionally biased region" description="Low complexity" evidence="3">
    <location>
        <begin position="1376"/>
        <end position="1388"/>
    </location>
</feature>
<dbReference type="InterPro" id="IPR011333">
    <property type="entry name" value="SKP1/BTB/POZ_sf"/>
</dbReference>
<feature type="compositionally biased region" description="Basic and acidic residues" evidence="3">
    <location>
        <begin position="1578"/>
        <end position="1588"/>
    </location>
</feature>
<organism evidence="5 6">
    <name type="scientific">Emericella nidulans (strain FGSC A4 / ATCC 38163 / CBS 112.46 / NRRL 194 / M139)</name>
    <name type="common">Aspergillus nidulans</name>
    <dbReference type="NCBI Taxonomy" id="227321"/>
    <lineage>
        <taxon>Eukaryota</taxon>
        <taxon>Fungi</taxon>
        <taxon>Dikarya</taxon>
        <taxon>Ascomycota</taxon>
        <taxon>Pezizomycotina</taxon>
        <taxon>Eurotiomycetes</taxon>
        <taxon>Eurotiomycetidae</taxon>
        <taxon>Eurotiales</taxon>
        <taxon>Aspergillaceae</taxon>
        <taxon>Aspergillus</taxon>
        <taxon>Aspergillus subgen. Nidulantes</taxon>
    </lineage>
</organism>
<feature type="region of interest" description="Disordered" evidence="3">
    <location>
        <begin position="1237"/>
        <end position="1333"/>
    </location>
</feature>
<name>Q5BBK7_EMENI</name>
<feature type="region of interest" description="Disordered" evidence="3">
    <location>
        <begin position="1557"/>
        <end position="1680"/>
    </location>
</feature>
<reference evidence="6" key="1">
    <citation type="journal article" date="2005" name="Nature">
        <title>Sequencing of Aspergillus nidulans and comparative analysis with A. fumigatus and A. oryzae.</title>
        <authorList>
            <person name="Galagan J.E."/>
            <person name="Calvo S.E."/>
            <person name="Cuomo C."/>
            <person name="Ma L.J."/>
            <person name="Wortman J.R."/>
            <person name="Batzoglou S."/>
            <person name="Lee S.I."/>
            <person name="Basturkmen M."/>
            <person name="Spevak C.C."/>
            <person name="Clutterbuck J."/>
            <person name="Kapitonov V."/>
            <person name="Jurka J."/>
            <person name="Scazzocchio C."/>
            <person name="Farman M."/>
            <person name="Butler J."/>
            <person name="Purcell S."/>
            <person name="Harris S."/>
            <person name="Braus G.H."/>
            <person name="Draht O."/>
            <person name="Busch S."/>
            <person name="D'Enfert C."/>
            <person name="Bouchier C."/>
            <person name="Goldman G.H."/>
            <person name="Bell-Pedersen D."/>
            <person name="Griffiths-Jones S."/>
            <person name="Doonan J.H."/>
            <person name="Yu J."/>
            <person name="Vienken K."/>
            <person name="Pain A."/>
            <person name="Freitag M."/>
            <person name="Selker E.U."/>
            <person name="Archer D.B."/>
            <person name="Penalva M.A."/>
            <person name="Oakley B.R."/>
            <person name="Momany M."/>
            <person name="Tanaka T."/>
            <person name="Kumagai T."/>
            <person name="Asai K."/>
            <person name="Machida M."/>
            <person name="Nierman W.C."/>
            <person name="Denning D.W."/>
            <person name="Caddick M."/>
            <person name="Hynes M."/>
            <person name="Paoletti M."/>
            <person name="Fischer R."/>
            <person name="Miller B."/>
            <person name="Dyer P."/>
            <person name="Sachs M.S."/>
            <person name="Osmani S.A."/>
            <person name="Birren B.W."/>
        </authorList>
    </citation>
    <scope>NUCLEOTIDE SEQUENCE [LARGE SCALE GENOMIC DNA]</scope>
    <source>
        <strain evidence="6">FGSC A4 / ATCC 38163 / CBS 112.46 / NRRL 194 / M139</strain>
    </source>
</reference>
<dbReference type="InterPro" id="IPR000408">
    <property type="entry name" value="Reg_chr_condens"/>
</dbReference>
<dbReference type="OrthoDB" id="1893551at2759"/>
<evidence type="ECO:0000259" key="4">
    <source>
        <dbReference type="PROSITE" id="PS50097"/>
    </source>
</evidence>
<dbReference type="SMART" id="SM00225">
    <property type="entry name" value="BTB"/>
    <property type="match status" value="1"/>
</dbReference>
<keyword evidence="1" id="KW-0677">Repeat</keyword>
<evidence type="ECO:0000313" key="5">
    <source>
        <dbReference type="EMBL" id="CBF86124.1"/>
    </source>
</evidence>
<dbReference type="CDD" id="cd18186">
    <property type="entry name" value="BTB_POZ_ZBTB_KLHL-like"/>
    <property type="match status" value="1"/>
</dbReference>
<dbReference type="Pfam" id="PF00651">
    <property type="entry name" value="BTB"/>
    <property type="match status" value="1"/>
</dbReference>
<dbReference type="eggNOG" id="KOG0783">
    <property type="taxonomic scope" value="Eukaryota"/>
</dbReference>
<evidence type="ECO:0000313" key="6">
    <source>
        <dbReference type="Proteomes" id="UP000000560"/>
    </source>
</evidence>
<dbReference type="PANTHER" id="PTHR22872">
    <property type="entry name" value="BTK-BINDING PROTEIN-RELATED"/>
    <property type="match status" value="1"/>
</dbReference>
<protein>
    <submittedName>
        <fullName evidence="5">BTB domain and ankyrin repeat protein (AFU_orthologue AFUA_2G04760)</fullName>
    </submittedName>
</protein>
<feature type="repeat" description="RCC1" evidence="2">
    <location>
        <begin position="444"/>
        <end position="497"/>
    </location>
</feature>
<sequence>MNSAGLSSGSMEGLTGSDWPVRTCCYPWLFLASSASSSALMFLIKHPLPPDVSSCLCLAIAYSSRALDSLYRAVRTPEITRQIVSNLLIATAHSRSHPRFLILTLHRAARFYFFAPKLWEFFLRDDVESFQRFLASASYTSGGQRAPAGGGTHLNAGSPGPMISSLGASPKGKKSTGTSPVTSVFERGGGPRSTKPISRDELNARDQHGRTLLHHVASSPKPTAADFALALLEVPYLDIYAQDLESGWTALHRALYAGNATIAQALMARDVRDATDPSKPGFSGHPSGGLIKIKDREGYSPFDVYASTITSRSLGPLVPDHGLDDASSVSSSDDEDVAEALEKPSTNLFGDEVFTFGSNKNLNLGVGDQDDRQYPERITLTRPTHLLHRFFREHQERHDDVKTASSPDPSDQDLPAFIKARPLKIQTLAMSKLHTAILTDDPESNLFICGFGPGGRLGTGDESTRFSFVCIEGGGLANKKVASVALGQDHTLAITEHGDIFSWGSNKFGQLGYGLPRANNKDDVPVQLSPRQIFNPFKKEVILGAAASAVHSVVYSTSGLYTFGKNEGQLGLVDSDARSLEVQTTPRRVGASLFSTPIQSVSATDQATAILLQNHEVWVFAHYGYSRLSFPLEINSRFIRDSFMATRYDTSINRIVKIRSGGNTICALSSSGDVFTVQVNKLENLPSLTSTTNPAKIRNSLSPPVRVWSVKKAHMAVKDVDVGQDGSIIICTASGSAWRKERRRKSKNGSSGEYKFARVPCLSRVVGVCSNAFGAFAVVQRECDVTKEQINVNPTSLWGDIWPLSPFSAIRATTKQKDYFADEEVRDLESVTALRQVLMNGPNPELYFRPTFAGLPAGTVWVMTTASDMRVPVHEFILTGRSSVLRRALHDYRHQHSASVPEILTIEKDYNGDCQILLQGMDVLSVLNLTFYLYTDALLDVWQHARSSPENASRYRQVRTEVMRIASHLDLPALERAAALMVRPAKSMKTDFSTAFNDPSFFESCDVVIELNGDCMVAHSQVIRQRCPFFYALFVGRSGGIWVQSRRKSPQDKVHVDLKHIDRSIFEFVLRYMYADTDDRLFDDVRTKNTQDFVDIITDVAFVADELMIDRLSQICQRALGKFDNVCHDNQMAAFPISRGRNAMEYIYEKYPELVSFIEADKRRLIDSIRLKSRVSKIDSPEGKPRAPSEKLAPSPAASRFKTGVDKDRPVYDSPLLKSKHSTGDLMFQMDDEPLSSLDLGKGKAIDRGVKPANENDTRPWNETPVLGASLQDGASSVGRSYLDTRMASPQGTSPARLQPTTPQEKQNGSASPPYPSQVPWNSTTISGSKKTLKDIMSEASEARVSNLSLGMSSVRRENSGSFAPKLSQKERKKMQQQQIQEMAIAQQRAKEAAQSPWKIPSPGPAVPVGPSTDKITNGQDIPSPTPSKSAQRPGMTLRQTVAGAPSPKRESAAKPTPSSSRSHVVSATTTRPPLAPRPADAVAPSTPPTDQVTIKSVRHIPRPEPYQTSFYADTPGSMSLATILMQQQTEKDEIREAATARHNLQDIQAEQAFQEWWDKESRRIQGIPEPGAEDEDTQKKAERDGRGGRRGRGSKGPGGQSQRTRRGKGPQAQTQGQSQGASSPAQQSQASRNGSEAGAPDRGQHQQLSTPTPKKPHTQTHSAHSGNPSRRGRGGYRAK</sequence>
<feature type="compositionally biased region" description="Low complexity" evidence="3">
    <location>
        <begin position="1468"/>
        <end position="1485"/>
    </location>
</feature>
<feature type="region of interest" description="Disordered" evidence="3">
    <location>
        <begin position="1351"/>
        <end position="1514"/>
    </location>
</feature>
<reference evidence="6" key="2">
    <citation type="journal article" date="2009" name="Fungal Genet. Biol.">
        <title>The 2008 update of the Aspergillus nidulans genome annotation: a community effort.</title>
        <authorList>
            <person name="Wortman J.R."/>
            <person name="Gilsenan J.M."/>
            <person name="Joardar V."/>
            <person name="Deegan J."/>
            <person name="Clutterbuck J."/>
            <person name="Andersen M.R."/>
            <person name="Archer D."/>
            <person name="Bencina M."/>
            <person name="Braus G."/>
            <person name="Coutinho P."/>
            <person name="von Dohren H."/>
            <person name="Doonan J."/>
            <person name="Driessen A.J."/>
            <person name="Durek P."/>
            <person name="Espeso E."/>
            <person name="Fekete E."/>
            <person name="Flipphi M."/>
            <person name="Estrada C.G."/>
            <person name="Geysens S."/>
            <person name="Goldman G."/>
            <person name="de Groot P.W."/>
            <person name="Hansen K."/>
            <person name="Harris S.D."/>
            <person name="Heinekamp T."/>
            <person name="Helmstaedt K."/>
            <person name="Henrissat B."/>
            <person name="Hofmann G."/>
            <person name="Homan T."/>
            <person name="Horio T."/>
            <person name="Horiuchi H."/>
            <person name="James S."/>
            <person name="Jones M."/>
            <person name="Karaffa L."/>
            <person name="Karanyi Z."/>
            <person name="Kato M."/>
            <person name="Keller N."/>
            <person name="Kelly D.E."/>
            <person name="Kiel J.A."/>
            <person name="Kim J.M."/>
            <person name="van der Klei I.J."/>
            <person name="Klis F.M."/>
            <person name="Kovalchuk A."/>
            <person name="Krasevec N."/>
            <person name="Kubicek C.P."/>
            <person name="Liu B."/>
            <person name="Maccabe A."/>
            <person name="Meyer V."/>
            <person name="Mirabito P."/>
            <person name="Miskei M."/>
            <person name="Mos M."/>
            <person name="Mullins J."/>
            <person name="Nelson D.R."/>
            <person name="Nielsen J."/>
            <person name="Oakley B.R."/>
            <person name="Osmani S.A."/>
            <person name="Pakula T."/>
            <person name="Paszewski A."/>
            <person name="Paulsen I."/>
            <person name="Pilsyk S."/>
            <person name="Pocsi I."/>
            <person name="Punt P.J."/>
            <person name="Ram A.F."/>
            <person name="Ren Q."/>
            <person name="Robellet X."/>
            <person name="Robson G."/>
            <person name="Seiboth B."/>
            <person name="van Solingen P."/>
            <person name="Specht T."/>
            <person name="Sun J."/>
            <person name="Taheri-Talesh N."/>
            <person name="Takeshita N."/>
            <person name="Ussery D."/>
            <person name="vanKuyk P.A."/>
            <person name="Visser H."/>
            <person name="van de Vondervoort P.J."/>
            <person name="de Vries R.P."/>
            <person name="Walton J."/>
            <person name="Xiang X."/>
            <person name="Xiong Y."/>
            <person name="Zeng A.P."/>
            <person name="Brandt B.W."/>
            <person name="Cornell M.J."/>
            <person name="van den Hondel C.A."/>
            <person name="Visser J."/>
            <person name="Oliver S.G."/>
            <person name="Turner G."/>
        </authorList>
    </citation>
    <scope>GENOME REANNOTATION</scope>
    <source>
        <strain evidence="6">FGSC A4 / ATCC 38163 / CBS 112.46 / NRRL 194 / M139</strain>
    </source>
</reference>
<feature type="region of interest" description="Disordered" evidence="3">
    <location>
        <begin position="316"/>
        <end position="336"/>
    </location>
</feature>
<feature type="compositionally biased region" description="Basic residues" evidence="3">
    <location>
        <begin position="1671"/>
        <end position="1680"/>
    </location>
</feature>
<dbReference type="PRINTS" id="PR00633">
    <property type="entry name" value="RCCNDNSATION"/>
</dbReference>
<keyword evidence="6" id="KW-1185">Reference proteome</keyword>
<feature type="compositionally biased region" description="Basic and acidic residues" evidence="3">
    <location>
        <begin position="1177"/>
        <end position="1189"/>
    </location>
</feature>
<feature type="region of interest" description="Disordered" evidence="3">
    <location>
        <begin position="141"/>
        <end position="198"/>
    </location>
</feature>
<accession>C8VLQ0</accession>
<dbReference type="InParanoid" id="Q5BBK7"/>
<evidence type="ECO:0000256" key="3">
    <source>
        <dbReference type="SAM" id="MobiDB-lite"/>
    </source>
</evidence>
<feature type="compositionally biased region" description="Polar residues" evidence="3">
    <location>
        <begin position="1414"/>
        <end position="1431"/>
    </location>
</feature>
<dbReference type="SUPFAM" id="SSF50985">
    <property type="entry name" value="RCC1/BLIP-II"/>
    <property type="match status" value="1"/>
</dbReference>
<dbReference type="PANTHER" id="PTHR22872:SF2">
    <property type="entry name" value="INHIBITOR OF BRUTON TYROSINE KINASE"/>
    <property type="match status" value="1"/>
</dbReference>
<evidence type="ECO:0000256" key="1">
    <source>
        <dbReference type="ARBA" id="ARBA00022737"/>
    </source>
</evidence>
<feature type="domain" description="BTB" evidence="4">
    <location>
        <begin position="1005"/>
        <end position="1076"/>
    </location>
</feature>
<feature type="region of interest" description="Disordered" evidence="3">
    <location>
        <begin position="274"/>
        <end position="294"/>
    </location>
</feature>
<evidence type="ECO:0000256" key="2">
    <source>
        <dbReference type="PROSITE-ProRule" id="PRU00235"/>
    </source>
</evidence>
<dbReference type="Gene3D" id="3.30.710.10">
    <property type="entry name" value="Potassium Channel Kv1.1, Chain A"/>
    <property type="match status" value="2"/>
</dbReference>
<dbReference type="PROSITE" id="PS50012">
    <property type="entry name" value="RCC1_3"/>
    <property type="match status" value="2"/>
</dbReference>
<dbReference type="PROSITE" id="PS50097">
    <property type="entry name" value="BTB"/>
    <property type="match status" value="1"/>
</dbReference>
<gene>
    <name evidence="5" type="ORF">ANIA_02073</name>
</gene>
<dbReference type="OMA" id="FEFVLRY"/>
<feature type="compositionally biased region" description="Polar residues" evidence="3">
    <location>
        <begin position="1457"/>
        <end position="1467"/>
    </location>
</feature>
<dbReference type="GeneID" id="2875213"/>
<dbReference type="SUPFAM" id="SSF54695">
    <property type="entry name" value="POZ domain"/>
    <property type="match status" value="1"/>
</dbReference>
<dbReference type="Pfam" id="PF13540">
    <property type="entry name" value="RCC1_2"/>
    <property type="match status" value="1"/>
</dbReference>